<feature type="compositionally biased region" description="Basic residues" evidence="1">
    <location>
        <begin position="45"/>
        <end position="55"/>
    </location>
</feature>
<reference evidence="3 4" key="1">
    <citation type="submission" date="2014-11" db="EMBL/GenBank/DDBJ databases">
        <title>Genetic blueprint of the zoonotic pathogen Toxocara canis.</title>
        <authorList>
            <person name="Zhu X.-Q."/>
            <person name="Korhonen P.K."/>
            <person name="Cai H."/>
            <person name="Young N.D."/>
            <person name="Nejsum P."/>
            <person name="von Samson-Himmelstjerna G."/>
            <person name="Boag P.R."/>
            <person name="Tan P."/>
            <person name="Li Q."/>
            <person name="Min J."/>
            <person name="Yang Y."/>
            <person name="Wang X."/>
            <person name="Fang X."/>
            <person name="Hall R.S."/>
            <person name="Hofmann A."/>
            <person name="Sternberg P.W."/>
            <person name="Jex A.R."/>
            <person name="Gasser R.B."/>
        </authorList>
    </citation>
    <scope>NUCLEOTIDE SEQUENCE [LARGE SCALE GENOMIC DNA]</scope>
    <source>
        <strain evidence="3">PN_DK_2014</strain>
    </source>
</reference>
<evidence type="ECO:0000313" key="4">
    <source>
        <dbReference type="Proteomes" id="UP000031036"/>
    </source>
</evidence>
<evidence type="ECO:0000256" key="1">
    <source>
        <dbReference type="SAM" id="MobiDB-lite"/>
    </source>
</evidence>
<feature type="signal peptide" evidence="2">
    <location>
        <begin position="1"/>
        <end position="18"/>
    </location>
</feature>
<feature type="chain" id="PRO_5002096112" evidence="2">
    <location>
        <begin position="19"/>
        <end position="72"/>
    </location>
</feature>
<organism evidence="3 4">
    <name type="scientific">Toxocara canis</name>
    <name type="common">Canine roundworm</name>
    <dbReference type="NCBI Taxonomy" id="6265"/>
    <lineage>
        <taxon>Eukaryota</taxon>
        <taxon>Metazoa</taxon>
        <taxon>Ecdysozoa</taxon>
        <taxon>Nematoda</taxon>
        <taxon>Chromadorea</taxon>
        <taxon>Rhabditida</taxon>
        <taxon>Spirurina</taxon>
        <taxon>Ascaridomorpha</taxon>
        <taxon>Ascaridoidea</taxon>
        <taxon>Toxocaridae</taxon>
        <taxon>Toxocara</taxon>
    </lineage>
</organism>
<sequence>MNTITLILLITLATIVFSLPHADEIDDNSHDSSEEMNTAQPQPRPRPKPRQRRAVKTAESPEDQNSKESKED</sequence>
<accession>A0A0B2VFE3</accession>
<keyword evidence="4" id="KW-1185">Reference proteome</keyword>
<evidence type="ECO:0000313" key="3">
    <source>
        <dbReference type="EMBL" id="KHN80248.1"/>
    </source>
</evidence>
<gene>
    <name evidence="3" type="ORF">Tcan_04637</name>
</gene>
<evidence type="ECO:0000256" key="2">
    <source>
        <dbReference type="SAM" id="SignalP"/>
    </source>
</evidence>
<dbReference type="AlphaFoldDB" id="A0A0B2VFE3"/>
<protein>
    <submittedName>
        <fullName evidence="3">Uncharacterized protein</fullName>
    </submittedName>
</protein>
<name>A0A0B2VFE3_TOXCA</name>
<keyword evidence="2" id="KW-0732">Signal</keyword>
<comment type="caution">
    <text evidence="3">The sequence shown here is derived from an EMBL/GenBank/DDBJ whole genome shotgun (WGS) entry which is preliminary data.</text>
</comment>
<dbReference type="Proteomes" id="UP000031036">
    <property type="component" value="Unassembled WGS sequence"/>
</dbReference>
<feature type="compositionally biased region" description="Basic and acidic residues" evidence="1">
    <location>
        <begin position="23"/>
        <end position="33"/>
    </location>
</feature>
<feature type="region of interest" description="Disordered" evidence="1">
    <location>
        <begin position="23"/>
        <end position="72"/>
    </location>
</feature>
<dbReference type="EMBL" id="JPKZ01001755">
    <property type="protein sequence ID" value="KHN80248.1"/>
    <property type="molecule type" value="Genomic_DNA"/>
</dbReference>
<proteinExistence type="predicted"/>